<dbReference type="Proteomes" id="UP001060085">
    <property type="component" value="Linkage Group LG04"/>
</dbReference>
<comment type="caution">
    <text evidence="1">The sequence shown here is derived from an EMBL/GenBank/DDBJ whole genome shotgun (WGS) entry which is preliminary data.</text>
</comment>
<protein>
    <submittedName>
        <fullName evidence="1">Uncharacterized protein</fullName>
    </submittedName>
</protein>
<organism evidence="1 2">
    <name type="scientific">Catharanthus roseus</name>
    <name type="common">Madagascar periwinkle</name>
    <name type="synonym">Vinca rosea</name>
    <dbReference type="NCBI Taxonomy" id="4058"/>
    <lineage>
        <taxon>Eukaryota</taxon>
        <taxon>Viridiplantae</taxon>
        <taxon>Streptophyta</taxon>
        <taxon>Embryophyta</taxon>
        <taxon>Tracheophyta</taxon>
        <taxon>Spermatophyta</taxon>
        <taxon>Magnoliopsida</taxon>
        <taxon>eudicotyledons</taxon>
        <taxon>Gunneridae</taxon>
        <taxon>Pentapetalae</taxon>
        <taxon>asterids</taxon>
        <taxon>lamiids</taxon>
        <taxon>Gentianales</taxon>
        <taxon>Apocynaceae</taxon>
        <taxon>Rauvolfioideae</taxon>
        <taxon>Vinceae</taxon>
        <taxon>Catharanthinae</taxon>
        <taxon>Catharanthus</taxon>
    </lineage>
</organism>
<accession>A0ACC0B204</accession>
<sequence length="204" mass="22536">MSSSSSSYSLREIVPEREPIPVSDLSDDESVEGPEMAPVAPRIGLGISIEEDPSEPTSDSEMTPEPERVAPAVTGDMGIFVANSLPVAASPTPILPMENMSGSQSSNHADEAVSESSQNRQSEPIREATPCPEQATHKLLNYEEWQRIGGLELLKLGPSRTNHGPNDFQEEFKKEYIPRWVREQREDEFQQLRQGNLTVAQYTA</sequence>
<gene>
    <name evidence="1" type="ORF">M9H77_16416</name>
</gene>
<proteinExistence type="predicted"/>
<evidence type="ECO:0000313" key="2">
    <source>
        <dbReference type="Proteomes" id="UP001060085"/>
    </source>
</evidence>
<keyword evidence="2" id="KW-1185">Reference proteome</keyword>
<name>A0ACC0B204_CATRO</name>
<evidence type="ECO:0000313" key="1">
    <source>
        <dbReference type="EMBL" id="KAI5666563.1"/>
    </source>
</evidence>
<dbReference type="EMBL" id="CM044704">
    <property type="protein sequence ID" value="KAI5666563.1"/>
    <property type="molecule type" value="Genomic_DNA"/>
</dbReference>
<reference evidence="2" key="1">
    <citation type="journal article" date="2023" name="Nat. Plants">
        <title>Single-cell RNA sequencing provides a high-resolution roadmap for understanding the multicellular compartmentation of specialized metabolism.</title>
        <authorList>
            <person name="Sun S."/>
            <person name="Shen X."/>
            <person name="Li Y."/>
            <person name="Li Y."/>
            <person name="Wang S."/>
            <person name="Li R."/>
            <person name="Zhang H."/>
            <person name="Shen G."/>
            <person name="Guo B."/>
            <person name="Wei J."/>
            <person name="Xu J."/>
            <person name="St-Pierre B."/>
            <person name="Chen S."/>
            <person name="Sun C."/>
        </authorList>
    </citation>
    <scope>NUCLEOTIDE SEQUENCE [LARGE SCALE GENOMIC DNA]</scope>
</reference>